<dbReference type="EMBL" id="MFBT01000033">
    <property type="protein sequence ID" value="OGD98652.1"/>
    <property type="molecule type" value="Genomic_DNA"/>
</dbReference>
<dbReference type="InterPro" id="IPR036397">
    <property type="entry name" value="RNaseH_sf"/>
</dbReference>
<feature type="domain" description="Integrase catalytic" evidence="1">
    <location>
        <begin position="33"/>
        <end position="197"/>
    </location>
</feature>
<sequence length="199" mass="23161">MKLYNIKPYKRKARWTKRRDLKKAPAPYQNLIKGTCPIIPGTVLVGDFTHMIYFSKVVYLATYMDLVTREIVGWFVAARHTKEMVIEAIVDAIKTLGSLPRIIHTDQGSEYTSKEYTKFLNSLGIQISMSAKSSPWENGFQESFYNNFKTDLGLEFNRFDTLGEFIAAIHLTINYYNRARIHTRLKMSPEQYRLKETQT</sequence>
<dbReference type="PROSITE" id="PS50994">
    <property type="entry name" value="INTEGRASE"/>
    <property type="match status" value="1"/>
</dbReference>
<name>A0A1F5H3A0_9BACT</name>
<dbReference type="PANTHER" id="PTHR46889">
    <property type="entry name" value="TRANSPOSASE INSF FOR INSERTION SEQUENCE IS3B-RELATED"/>
    <property type="match status" value="1"/>
</dbReference>
<dbReference type="InterPro" id="IPR050900">
    <property type="entry name" value="Transposase_IS3/IS150/IS904"/>
</dbReference>
<evidence type="ECO:0000313" key="3">
    <source>
        <dbReference type="Proteomes" id="UP000177039"/>
    </source>
</evidence>
<dbReference type="GO" id="GO:0003676">
    <property type="term" value="F:nucleic acid binding"/>
    <property type="evidence" value="ECO:0007669"/>
    <property type="project" value="InterPro"/>
</dbReference>
<dbReference type="GO" id="GO:0015074">
    <property type="term" value="P:DNA integration"/>
    <property type="evidence" value="ECO:0007669"/>
    <property type="project" value="InterPro"/>
</dbReference>
<evidence type="ECO:0000313" key="2">
    <source>
        <dbReference type="EMBL" id="OGD98652.1"/>
    </source>
</evidence>
<dbReference type="Pfam" id="PF00665">
    <property type="entry name" value="rve"/>
    <property type="match status" value="1"/>
</dbReference>
<proteinExistence type="predicted"/>
<protein>
    <recommendedName>
        <fullName evidence="1">Integrase catalytic domain-containing protein</fullName>
    </recommendedName>
</protein>
<dbReference type="PANTHER" id="PTHR46889:SF4">
    <property type="entry name" value="TRANSPOSASE INSO FOR INSERTION SEQUENCE ELEMENT IS911B-RELATED"/>
    <property type="match status" value="1"/>
</dbReference>
<comment type="caution">
    <text evidence="2">The sequence shown here is derived from an EMBL/GenBank/DDBJ whole genome shotgun (WGS) entry which is preliminary data.</text>
</comment>
<dbReference type="InterPro" id="IPR012337">
    <property type="entry name" value="RNaseH-like_sf"/>
</dbReference>
<dbReference type="Pfam" id="PF13333">
    <property type="entry name" value="rve_2"/>
    <property type="match status" value="1"/>
</dbReference>
<reference evidence="2 3" key="1">
    <citation type="journal article" date="2016" name="Nat. Commun.">
        <title>Thousands of microbial genomes shed light on interconnected biogeochemical processes in an aquifer system.</title>
        <authorList>
            <person name="Anantharaman K."/>
            <person name="Brown C.T."/>
            <person name="Hug L.A."/>
            <person name="Sharon I."/>
            <person name="Castelle C.J."/>
            <person name="Probst A.J."/>
            <person name="Thomas B.C."/>
            <person name="Singh A."/>
            <person name="Wilkins M.J."/>
            <person name="Karaoz U."/>
            <person name="Brodie E.L."/>
            <person name="Williams K.H."/>
            <person name="Hubbard S.S."/>
            <person name="Banfield J.F."/>
        </authorList>
    </citation>
    <scope>NUCLEOTIDE SEQUENCE [LARGE SCALE GENOMIC DNA]</scope>
</reference>
<dbReference type="Proteomes" id="UP000177039">
    <property type="component" value="Unassembled WGS sequence"/>
</dbReference>
<accession>A0A1F5H3A0</accession>
<dbReference type="SUPFAM" id="SSF53098">
    <property type="entry name" value="Ribonuclease H-like"/>
    <property type="match status" value="1"/>
</dbReference>
<evidence type="ECO:0000259" key="1">
    <source>
        <dbReference type="PROSITE" id="PS50994"/>
    </source>
</evidence>
<dbReference type="InterPro" id="IPR001584">
    <property type="entry name" value="Integrase_cat-core"/>
</dbReference>
<dbReference type="AlphaFoldDB" id="A0A1F5H3A0"/>
<gene>
    <name evidence="2" type="ORF">A3B54_02725</name>
</gene>
<organism evidence="2 3">
    <name type="scientific">Candidatus Curtissbacteria bacterium RIFCSPLOWO2_01_FULL_42_50</name>
    <dbReference type="NCBI Taxonomy" id="1797730"/>
    <lineage>
        <taxon>Bacteria</taxon>
        <taxon>Candidatus Curtissiibacteriota</taxon>
    </lineage>
</organism>
<dbReference type="Gene3D" id="3.30.420.10">
    <property type="entry name" value="Ribonuclease H-like superfamily/Ribonuclease H"/>
    <property type="match status" value="1"/>
</dbReference>